<dbReference type="InterPro" id="IPR027417">
    <property type="entry name" value="P-loop_NTPase"/>
</dbReference>
<dbReference type="InParanoid" id="C5LQU3"/>
<dbReference type="AlphaFoldDB" id="C5LQU3"/>
<organism evidence="3">
    <name type="scientific">Perkinsus marinus (strain ATCC 50983 / TXsc)</name>
    <dbReference type="NCBI Taxonomy" id="423536"/>
    <lineage>
        <taxon>Eukaryota</taxon>
        <taxon>Sar</taxon>
        <taxon>Alveolata</taxon>
        <taxon>Perkinsozoa</taxon>
        <taxon>Perkinsea</taxon>
        <taxon>Perkinsida</taxon>
        <taxon>Perkinsidae</taxon>
        <taxon>Perkinsus</taxon>
    </lineage>
</organism>
<accession>C5LQU3</accession>
<dbReference type="EMBL" id="GG684654">
    <property type="protein sequence ID" value="EER00828.1"/>
    <property type="molecule type" value="Genomic_DNA"/>
</dbReference>
<dbReference type="GeneID" id="9044018"/>
<evidence type="ECO:0000313" key="3">
    <source>
        <dbReference type="Proteomes" id="UP000007800"/>
    </source>
</evidence>
<dbReference type="OrthoDB" id="5957838at2759"/>
<dbReference type="SUPFAM" id="SSF52540">
    <property type="entry name" value="P-loop containing nucleoside triphosphate hydrolases"/>
    <property type="match status" value="1"/>
</dbReference>
<evidence type="ECO:0000313" key="2">
    <source>
        <dbReference type="EMBL" id="EER00828.1"/>
    </source>
</evidence>
<sequence>MQYYSSLPEGTLPIVDDDETIPYPACSASTVAEMGRDGPSSMVARQNLEIMALKERIRVLEEEKRWLEWRLHKTCIKCRECPCRRQEEVKRQALDLCELQKDEELVIMDVGEEGLVRHQSRSFLFSWPLTTEDDDDEKAKSRAASMVVEINKGKTLHYFSIFVGHPDQHPSSGRRLIHCLLKYGTPTRWKQLSDTLRDGYQIVASIRCALPKTGFKACMYPALYVHCLHSIDSKPYLSSAHPSPRSFIRSGKGPGAKTRTVRAPEDGDVGEGAVCCNAVEGYVGKGGTKAVSFGEGMQCSSGKPRSGVEGEDRMDKVEGCLEEECSCESPSLWLRRISRLVMHNLGEEGAQQLREDIIENIEEGRSSKTNVVIYGVPFSGKAAILRPLAQILKCAKVSKKGKLSLKGLSDCECILFNQFSLEHLGDGLDLETLLSLLEGRPVEVNNTTTFDELVPIFITCNSLPEPQGERHRNALRERLGRCHYFPHKLERDEREKPIKPCCRCFADWLLTERYRNTDKA</sequence>
<reference evidence="2 3" key="1">
    <citation type="submission" date="2008-07" db="EMBL/GenBank/DDBJ databases">
        <authorList>
            <person name="El-Sayed N."/>
            <person name="Caler E."/>
            <person name="Inman J."/>
            <person name="Amedeo P."/>
            <person name="Hass B."/>
            <person name="Wortman J."/>
        </authorList>
    </citation>
    <scope>NUCLEOTIDE SEQUENCE [LARGE SCALE GENOMIC DNA]</scope>
    <source>
        <strain evidence="3">ATCC 50983 / TXsc</strain>
    </source>
</reference>
<name>C5LQU3_PERM5</name>
<protein>
    <submittedName>
        <fullName evidence="2">Uncharacterized protein</fullName>
    </submittedName>
</protein>
<dbReference type="Gene3D" id="3.40.50.300">
    <property type="entry name" value="P-loop containing nucleotide triphosphate hydrolases"/>
    <property type="match status" value="1"/>
</dbReference>
<keyword evidence="3" id="KW-1185">Reference proteome</keyword>
<keyword evidence="1" id="KW-0175">Coiled coil</keyword>
<proteinExistence type="predicted"/>
<dbReference type="Proteomes" id="UP000007800">
    <property type="component" value="Unassembled WGS sequence"/>
</dbReference>
<feature type="coiled-coil region" evidence="1">
    <location>
        <begin position="43"/>
        <end position="70"/>
    </location>
</feature>
<dbReference type="RefSeq" id="XP_002768110.1">
    <property type="nucleotide sequence ID" value="XM_002768064.1"/>
</dbReference>
<dbReference type="OMA" id="CCNAVEG"/>
<evidence type="ECO:0000256" key="1">
    <source>
        <dbReference type="SAM" id="Coils"/>
    </source>
</evidence>
<gene>
    <name evidence="2" type="ORF">Pmar_PMAR002897</name>
</gene>